<dbReference type="Proteomes" id="UP001595593">
    <property type="component" value="Unassembled WGS sequence"/>
</dbReference>
<dbReference type="CDD" id="cd12156">
    <property type="entry name" value="HPPR"/>
    <property type="match status" value="1"/>
</dbReference>
<dbReference type="PANTHER" id="PTHR10996:SF178">
    <property type="entry name" value="2-HYDROXYACID DEHYDROGENASE YGL185C-RELATED"/>
    <property type="match status" value="1"/>
</dbReference>
<dbReference type="PANTHER" id="PTHR10996">
    <property type="entry name" value="2-HYDROXYACID DEHYDROGENASE-RELATED"/>
    <property type="match status" value="1"/>
</dbReference>
<evidence type="ECO:0000259" key="4">
    <source>
        <dbReference type="Pfam" id="PF00389"/>
    </source>
</evidence>
<evidence type="ECO:0000256" key="3">
    <source>
        <dbReference type="RuleBase" id="RU003719"/>
    </source>
</evidence>
<evidence type="ECO:0000256" key="2">
    <source>
        <dbReference type="ARBA" id="ARBA00023027"/>
    </source>
</evidence>
<comment type="caution">
    <text evidence="6">The sequence shown here is derived from an EMBL/GenBank/DDBJ whole genome shotgun (WGS) entry which is preliminary data.</text>
</comment>
<reference evidence="7" key="1">
    <citation type="journal article" date="2019" name="Int. J. Syst. Evol. Microbiol.">
        <title>The Global Catalogue of Microorganisms (GCM) 10K type strain sequencing project: providing services to taxonomists for standard genome sequencing and annotation.</title>
        <authorList>
            <consortium name="The Broad Institute Genomics Platform"/>
            <consortium name="The Broad Institute Genome Sequencing Center for Infectious Disease"/>
            <person name="Wu L."/>
            <person name="Ma J."/>
        </authorList>
    </citation>
    <scope>NUCLEOTIDE SEQUENCE [LARGE SCALE GENOMIC DNA]</scope>
    <source>
        <strain evidence="7">KCTC 52094</strain>
    </source>
</reference>
<name>A0ABV7FXK3_9PROT</name>
<dbReference type="RefSeq" id="WP_379595330.1">
    <property type="nucleotide sequence ID" value="NZ_JBHRTN010000008.1"/>
</dbReference>
<feature type="domain" description="D-isomer specific 2-hydroxyacid dehydrogenase NAD-binding" evidence="5">
    <location>
        <begin position="107"/>
        <end position="282"/>
    </location>
</feature>
<evidence type="ECO:0000256" key="1">
    <source>
        <dbReference type="ARBA" id="ARBA00023002"/>
    </source>
</evidence>
<dbReference type="Pfam" id="PF00389">
    <property type="entry name" value="2-Hacid_dh"/>
    <property type="match status" value="1"/>
</dbReference>
<comment type="similarity">
    <text evidence="3">Belongs to the D-isomer specific 2-hydroxyacid dehydrogenase family.</text>
</comment>
<dbReference type="InterPro" id="IPR006139">
    <property type="entry name" value="D-isomer_2_OHA_DH_cat_dom"/>
</dbReference>
<dbReference type="EMBL" id="JBHRTN010000008">
    <property type="protein sequence ID" value="MFC3124905.1"/>
    <property type="molecule type" value="Genomic_DNA"/>
</dbReference>
<dbReference type="InterPro" id="IPR006140">
    <property type="entry name" value="D-isomer_DH_NAD-bd"/>
</dbReference>
<proteinExistence type="inferred from homology"/>
<gene>
    <name evidence="6" type="ORF">ACFOD4_07530</name>
</gene>
<feature type="domain" description="D-isomer specific 2-hydroxyacid dehydrogenase catalytic" evidence="4">
    <location>
        <begin position="31"/>
        <end position="310"/>
    </location>
</feature>
<evidence type="ECO:0000313" key="7">
    <source>
        <dbReference type="Proteomes" id="UP001595593"/>
    </source>
</evidence>
<dbReference type="Pfam" id="PF02826">
    <property type="entry name" value="2-Hacid_dh_C"/>
    <property type="match status" value="1"/>
</dbReference>
<organism evidence="6 7">
    <name type="scientific">Teichococcus globiformis</name>
    <dbReference type="NCBI Taxonomy" id="2307229"/>
    <lineage>
        <taxon>Bacteria</taxon>
        <taxon>Pseudomonadati</taxon>
        <taxon>Pseudomonadota</taxon>
        <taxon>Alphaproteobacteria</taxon>
        <taxon>Acetobacterales</taxon>
        <taxon>Roseomonadaceae</taxon>
        <taxon>Roseomonas</taxon>
    </lineage>
</organism>
<evidence type="ECO:0000259" key="5">
    <source>
        <dbReference type="Pfam" id="PF02826"/>
    </source>
</evidence>
<dbReference type="SUPFAM" id="SSF52283">
    <property type="entry name" value="Formate/glycerate dehydrogenase catalytic domain-like"/>
    <property type="match status" value="1"/>
</dbReference>
<accession>A0ABV7FXK3</accession>
<keyword evidence="1 3" id="KW-0560">Oxidoreductase</keyword>
<dbReference type="SUPFAM" id="SSF51735">
    <property type="entry name" value="NAD(P)-binding Rossmann-fold domains"/>
    <property type="match status" value="1"/>
</dbReference>
<sequence length="316" mass="33085">MKPLVLSAMPLTETLRNRLEGPCDLLILPPGTTAATLPSRARDARVLITLGGLHTDAAMLAELPGLGLVHCYGTGFDGVDQAAARDAGIVVTHAGDANATAVAEFALGLVLASSRMILQGDRLIREGRWLDLKLDRVPMAPGLAGRRLGIFGMGVIGMKIASRATAFEMEVGYHNRRRRDGLPYAYHESLAELAAWSDVLVVAVRASGETRHAVDASVLAALGARGVLVNISRGSVVDEAALCDALQSGAVAAAALDVFEQEPHSPGRLTAAPNTVLTPHMAALTSAAQGAQQQLVLENVTAFLAGRPVRCRIPGF</sequence>
<keyword evidence="7" id="KW-1185">Reference proteome</keyword>
<protein>
    <submittedName>
        <fullName evidence="6">2-hydroxyacid dehydrogenase</fullName>
    </submittedName>
</protein>
<dbReference type="InterPro" id="IPR050223">
    <property type="entry name" value="D-isomer_2-hydroxyacid_DH"/>
</dbReference>
<dbReference type="InterPro" id="IPR036291">
    <property type="entry name" value="NAD(P)-bd_dom_sf"/>
</dbReference>
<keyword evidence="2" id="KW-0520">NAD</keyword>
<dbReference type="Gene3D" id="3.40.50.720">
    <property type="entry name" value="NAD(P)-binding Rossmann-like Domain"/>
    <property type="match status" value="2"/>
</dbReference>
<evidence type="ECO:0000313" key="6">
    <source>
        <dbReference type="EMBL" id="MFC3124905.1"/>
    </source>
</evidence>